<dbReference type="InterPro" id="IPR001611">
    <property type="entry name" value="Leu-rich_rpt"/>
</dbReference>
<keyword evidence="5" id="KW-1185">Reference proteome</keyword>
<dbReference type="Gene3D" id="3.80.10.10">
    <property type="entry name" value="Ribonuclease Inhibitor"/>
    <property type="match status" value="1"/>
</dbReference>
<dbReference type="InterPro" id="IPR032675">
    <property type="entry name" value="LRR_dom_sf"/>
</dbReference>
<dbReference type="PANTHER" id="PTHR46652">
    <property type="entry name" value="LEUCINE-RICH REPEAT AND IQ DOMAIN-CONTAINING PROTEIN 1-RELATED"/>
    <property type="match status" value="1"/>
</dbReference>
<dbReference type="Proteomes" id="UP001642409">
    <property type="component" value="Unassembled WGS sequence"/>
</dbReference>
<reference evidence="3" key="1">
    <citation type="submission" date="2023-06" db="EMBL/GenBank/DDBJ databases">
        <authorList>
            <person name="Kurt Z."/>
        </authorList>
    </citation>
    <scope>NUCLEOTIDE SEQUENCE</scope>
</reference>
<protein>
    <submittedName>
        <fullName evidence="3">Uncharacterized protein</fullName>
    </submittedName>
</protein>
<keyword evidence="1" id="KW-0433">Leucine-rich repeat</keyword>
<dbReference type="InterPro" id="IPR050836">
    <property type="entry name" value="SDS22/Internalin_LRR"/>
</dbReference>
<dbReference type="EMBL" id="CATOUU010001114">
    <property type="protein sequence ID" value="CAI9972773.1"/>
    <property type="molecule type" value="Genomic_DNA"/>
</dbReference>
<sequence length="455" mass="52953">MFGRDYGHFKDILVVHQKGLKKLCKGQINIETLIGKNKSSHLDFERINDNVILGDFIKPTIFKTLSVFSDSSKKQYSIDLSIFSTLSECNITSLNITNFEIINFQALFCYNLENLSIVSNQFSYFEKSQLAKSRLKNLVTLKLYKCNFREIHFLQDMPELKELTLQKNSLENSDFKDCQFRKLQVLNVSSNNLESLDYLDISQNLYRITASYNKIKVLFKECTQVLEIDELDLSNNKLNDLSGLRLCTKLKYLNISNNSLRKQAQVKILSELSIQDLNVVDTNLNVLQHINTVCVTTLQFSAFLKSVVFSNIFNFQNIRQLNMRGHSPKITNQQLKSLQITKIDHQITQLSGFNKVITIHPSVADIFKSQLYFKLKQHIRNQNTDLNDFIKIIHQLNYQFALHLKQEGFQVRQNRSKILYDLNIFQVINGDKRQANQHIRQIFEPVTHICLIGYE</sequence>
<dbReference type="SUPFAM" id="SSF52058">
    <property type="entry name" value="L domain-like"/>
    <property type="match status" value="1"/>
</dbReference>
<reference evidence="4 5" key="2">
    <citation type="submission" date="2024-07" db="EMBL/GenBank/DDBJ databases">
        <authorList>
            <person name="Akdeniz Z."/>
        </authorList>
    </citation>
    <scope>NUCLEOTIDE SEQUENCE [LARGE SCALE GENOMIC DNA]</scope>
</reference>
<organism evidence="3">
    <name type="scientific">Hexamita inflata</name>
    <dbReference type="NCBI Taxonomy" id="28002"/>
    <lineage>
        <taxon>Eukaryota</taxon>
        <taxon>Metamonada</taxon>
        <taxon>Diplomonadida</taxon>
        <taxon>Hexamitidae</taxon>
        <taxon>Hexamitinae</taxon>
        <taxon>Hexamita</taxon>
    </lineage>
</organism>
<accession>A0AA86RDR6</accession>
<evidence type="ECO:0000313" key="4">
    <source>
        <dbReference type="EMBL" id="CAL6024807.1"/>
    </source>
</evidence>
<dbReference type="EMBL" id="CAXDID020000096">
    <property type="protein sequence ID" value="CAL6024807.1"/>
    <property type="molecule type" value="Genomic_DNA"/>
</dbReference>
<evidence type="ECO:0000256" key="2">
    <source>
        <dbReference type="ARBA" id="ARBA00022737"/>
    </source>
</evidence>
<gene>
    <name evidence="4" type="ORF">HINF_LOCUS29797</name>
    <name evidence="3" type="ORF">HINF_LOCUS60418</name>
</gene>
<evidence type="ECO:0000256" key="1">
    <source>
        <dbReference type="ARBA" id="ARBA00022614"/>
    </source>
</evidence>
<proteinExistence type="predicted"/>
<evidence type="ECO:0000313" key="5">
    <source>
        <dbReference type="Proteomes" id="UP001642409"/>
    </source>
</evidence>
<keyword evidence="2" id="KW-0677">Repeat</keyword>
<evidence type="ECO:0000313" key="3">
    <source>
        <dbReference type="EMBL" id="CAI9972773.1"/>
    </source>
</evidence>
<dbReference type="AlphaFoldDB" id="A0AA86RDR6"/>
<dbReference type="PANTHER" id="PTHR46652:SF3">
    <property type="entry name" value="LEUCINE-RICH REPEAT-CONTAINING PROTEIN 9"/>
    <property type="match status" value="1"/>
</dbReference>
<comment type="caution">
    <text evidence="3">The sequence shown here is derived from an EMBL/GenBank/DDBJ whole genome shotgun (WGS) entry which is preliminary data.</text>
</comment>
<name>A0AA86RDR6_9EUKA</name>
<dbReference type="PROSITE" id="PS51450">
    <property type="entry name" value="LRR"/>
    <property type="match status" value="2"/>
</dbReference>